<comment type="caution">
    <text evidence="3">The sequence shown here is derived from an EMBL/GenBank/DDBJ whole genome shotgun (WGS) entry which is preliminary data.</text>
</comment>
<protein>
    <submittedName>
        <fullName evidence="3">Aminoglycoside phosphotransferase family protein</fullName>
    </submittedName>
</protein>
<feature type="compositionally biased region" description="Polar residues" evidence="1">
    <location>
        <begin position="329"/>
        <end position="341"/>
    </location>
</feature>
<reference evidence="3" key="1">
    <citation type="submission" date="2021-11" db="EMBL/GenBank/DDBJ databases">
        <title>Streptomyces corallinus and Kineosporia corallina sp. nov., two new coral-derived marine actinobacteria.</title>
        <authorList>
            <person name="Buangrab K."/>
            <person name="Sutthacheep M."/>
            <person name="Yeemin T."/>
            <person name="Harunari E."/>
            <person name="Igarashi Y."/>
            <person name="Sripreechasak P."/>
            <person name="Kanchanasin P."/>
            <person name="Tanasupawat S."/>
            <person name="Phongsopitanun W."/>
        </authorList>
    </citation>
    <scope>NUCLEOTIDE SEQUENCE</scope>
    <source>
        <strain evidence="3">JCM 31032</strain>
    </source>
</reference>
<feature type="region of interest" description="Disordered" evidence="1">
    <location>
        <begin position="329"/>
        <end position="361"/>
    </location>
</feature>
<dbReference type="InterPro" id="IPR002575">
    <property type="entry name" value="Aminoglycoside_PTrfase"/>
</dbReference>
<evidence type="ECO:0000259" key="2">
    <source>
        <dbReference type="Pfam" id="PF01636"/>
    </source>
</evidence>
<dbReference type="InterPro" id="IPR011009">
    <property type="entry name" value="Kinase-like_dom_sf"/>
</dbReference>
<accession>A0A9X1NN14</accession>
<evidence type="ECO:0000256" key="1">
    <source>
        <dbReference type="SAM" id="MobiDB-lite"/>
    </source>
</evidence>
<dbReference type="SUPFAM" id="SSF56112">
    <property type="entry name" value="Protein kinase-like (PK-like)"/>
    <property type="match status" value="1"/>
</dbReference>
<dbReference type="Proteomes" id="UP001138997">
    <property type="component" value="Unassembled WGS sequence"/>
</dbReference>
<dbReference type="RefSeq" id="WP_231448983.1">
    <property type="nucleotide sequence ID" value="NZ_JAJOMB010000027.1"/>
</dbReference>
<evidence type="ECO:0000313" key="4">
    <source>
        <dbReference type="Proteomes" id="UP001138997"/>
    </source>
</evidence>
<dbReference type="Pfam" id="PF01636">
    <property type="entry name" value="APH"/>
    <property type="match status" value="1"/>
</dbReference>
<proteinExistence type="predicted"/>
<feature type="domain" description="Aminoglycoside phosphotransferase" evidence="2">
    <location>
        <begin position="84"/>
        <end position="283"/>
    </location>
</feature>
<organism evidence="3 4">
    <name type="scientific">Kineosporia babensis</name>
    <dbReference type="NCBI Taxonomy" id="499548"/>
    <lineage>
        <taxon>Bacteria</taxon>
        <taxon>Bacillati</taxon>
        <taxon>Actinomycetota</taxon>
        <taxon>Actinomycetes</taxon>
        <taxon>Kineosporiales</taxon>
        <taxon>Kineosporiaceae</taxon>
        <taxon>Kineosporia</taxon>
    </lineage>
</organism>
<dbReference type="Gene3D" id="1.10.510.10">
    <property type="entry name" value="Transferase(Phosphotransferase) domain 1"/>
    <property type="match status" value="1"/>
</dbReference>
<evidence type="ECO:0000313" key="3">
    <source>
        <dbReference type="EMBL" id="MCD5316131.1"/>
    </source>
</evidence>
<sequence length="361" mass="39115">MTRTRHEQGLLADRIRLDEQAVAEAAEILDLHLAGTEAVSLGRTGIYRTLVSTTQMPAPSPPIKALPDGASVAAAHVTRDQDSLTPSAEMHTLVRRLWELGAPVAAPLHDRIVSTRHGDVGFWAWMEHTPLTAAQWGALTGALHRAGRHLHHPRTYEPSRVFQSRLRRARELTSTPGHPLYGAGKLVRSFEAALDTAVDEARRAATIGPFTLVHGDNQPANIMRGHQGLALIDFERTITAPPALDLAGLLLGIQHYAYPPHAAQEFLTGYGPDAPTLDQARPYARIRELSGAVVAMIQSGDNPQMEQQMHIRAVAITNPGQGAPWTYLSPTPTSHLTSEPSRNTEDDCTHVRAAPAPSAPP</sequence>
<dbReference type="EMBL" id="JAJOMB010000027">
    <property type="protein sequence ID" value="MCD5316131.1"/>
    <property type="molecule type" value="Genomic_DNA"/>
</dbReference>
<name>A0A9X1NN14_9ACTN</name>
<gene>
    <name evidence="3" type="ORF">LR394_35075</name>
</gene>
<dbReference type="AlphaFoldDB" id="A0A9X1NN14"/>
<keyword evidence="4" id="KW-1185">Reference proteome</keyword>